<feature type="region of interest" description="Disordered" evidence="8">
    <location>
        <begin position="62"/>
        <end position="98"/>
    </location>
</feature>
<dbReference type="GO" id="GO:0015986">
    <property type="term" value="P:proton motive force-driven ATP synthesis"/>
    <property type="evidence" value="ECO:0007669"/>
    <property type="project" value="InterPro"/>
</dbReference>
<gene>
    <name evidence="9" type="ORF">BDB_60036</name>
</gene>
<evidence type="ECO:0000256" key="2">
    <source>
        <dbReference type="ARBA" id="ARBA00022448"/>
    </source>
</evidence>
<evidence type="ECO:0000313" key="9">
    <source>
        <dbReference type="EMBL" id="CCA79429.1"/>
    </source>
</evidence>
<evidence type="ECO:0000256" key="1">
    <source>
        <dbReference type="ARBA" id="ARBA00004370"/>
    </source>
</evidence>
<dbReference type="EMBL" id="FR854062">
    <property type="protein sequence ID" value="CCA79429.1"/>
    <property type="molecule type" value="Genomic_DNA"/>
</dbReference>
<reference evidence="9" key="1">
    <citation type="journal article" date="2011" name="PLoS ONE">
        <title>Ralstonia syzygii, the Blood Disease Bacterium and some Asian R. solanacearum strains form a single genomic species despite divergent lifestyles.</title>
        <authorList>
            <person name="Remenant B."/>
            <person name="de Cambiaire J.C."/>
            <person name="Cellier G."/>
            <person name="Jacobs J.M."/>
            <person name="Mangenot S."/>
            <person name="Barbe V."/>
            <person name="Lajus A."/>
            <person name="Vallenet D."/>
            <person name="Medigue C."/>
            <person name="Fegan M."/>
            <person name="Allen C."/>
            <person name="Prior P."/>
        </authorList>
    </citation>
    <scope>NUCLEOTIDE SEQUENCE</scope>
    <source>
        <strain evidence="9">R229</strain>
    </source>
</reference>
<evidence type="ECO:0000256" key="6">
    <source>
        <dbReference type="ARBA" id="ARBA00023136"/>
    </source>
</evidence>
<evidence type="ECO:0000256" key="3">
    <source>
        <dbReference type="ARBA" id="ARBA00022547"/>
    </source>
</evidence>
<sequence length="98" mass="10222">MTAMIALAIKIGPWLLAVLGVLFGVFRHQQASTATAKADQKAAEADARVAQNDAALAKTNETAAQAGADNAKVRQNEDAAAGAVPDVNRVLHDEWGKN</sequence>
<evidence type="ECO:0008006" key="10">
    <source>
        <dbReference type="Google" id="ProtNLM"/>
    </source>
</evidence>
<feature type="compositionally biased region" description="Basic and acidic residues" evidence="8">
    <location>
        <begin position="89"/>
        <end position="98"/>
    </location>
</feature>
<evidence type="ECO:0000256" key="4">
    <source>
        <dbReference type="ARBA" id="ARBA00022781"/>
    </source>
</evidence>
<dbReference type="AlphaFoldDB" id="G2ZK66"/>
<keyword evidence="6" id="KW-0472">Membrane</keyword>
<dbReference type="InterPro" id="IPR008386">
    <property type="entry name" value="ATP_synth_F0_esu_mt"/>
</dbReference>
<proteinExistence type="predicted"/>
<keyword evidence="7" id="KW-0066">ATP synthesis</keyword>
<keyword evidence="2" id="KW-0813">Transport</keyword>
<keyword evidence="4" id="KW-0375">Hydrogen ion transport</keyword>
<accession>G2ZK66</accession>
<name>G2ZK66_9RALS</name>
<keyword evidence="3" id="KW-0138">CF(0)</keyword>
<comment type="subcellular location">
    <subcellularLocation>
        <location evidence="1">Membrane</location>
    </subcellularLocation>
</comment>
<evidence type="ECO:0000256" key="8">
    <source>
        <dbReference type="SAM" id="MobiDB-lite"/>
    </source>
</evidence>
<evidence type="ECO:0000256" key="5">
    <source>
        <dbReference type="ARBA" id="ARBA00023065"/>
    </source>
</evidence>
<evidence type="ECO:0000256" key="7">
    <source>
        <dbReference type="ARBA" id="ARBA00023310"/>
    </source>
</evidence>
<reference evidence="9" key="2">
    <citation type="submission" date="2011-04" db="EMBL/GenBank/DDBJ databases">
        <authorList>
            <person name="Genoscope - CEA"/>
        </authorList>
    </citation>
    <scope>NUCLEOTIDE SEQUENCE</scope>
    <source>
        <strain evidence="9">R229</strain>
    </source>
</reference>
<dbReference type="Pfam" id="PF05680">
    <property type="entry name" value="ATP-synt_E"/>
    <property type="match status" value="1"/>
</dbReference>
<keyword evidence="5" id="KW-0406">Ion transport</keyword>
<dbReference type="GO" id="GO:0015078">
    <property type="term" value="F:proton transmembrane transporter activity"/>
    <property type="evidence" value="ECO:0007669"/>
    <property type="project" value="InterPro"/>
</dbReference>
<protein>
    <recommendedName>
        <fullName evidence="10">Rz</fullName>
    </recommendedName>
</protein>
<dbReference type="GO" id="GO:0045259">
    <property type="term" value="C:proton-transporting ATP synthase complex"/>
    <property type="evidence" value="ECO:0007669"/>
    <property type="project" value="UniProtKB-KW"/>
</dbReference>
<organism evidence="9">
    <name type="scientific">blood disease bacterium R229</name>
    <dbReference type="NCBI Taxonomy" id="741978"/>
    <lineage>
        <taxon>Bacteria</taxon>
        <taxon>Pseudomonadati</taxon>
        <taxon>Pseudomonadota</taxon>
        <taxon>Betaproteobacteria</taxon>
        <taxon>Burkholderiales</taxon>
        <taxon>Burkholderiaceae</taxon>
        <taxon>Ralstonia</taxon>
        <taxon>Ralstonia solanacearum species complex</taxon>
    </lineage>
</organism>